<gene>
    <name evidence="2" type="ORF">RFM52_27270</name>
</gene>
<sequence>MKKLTTMTRQFRDDENGAAMVEYSILIGIIAVAAITAIVGIGAYVTHQFATLCTTLKANSGTVISAC</sequence>
<evidence type="ECO:0000313" key="2">
    <source>
        <dbReference type="EMBL" id="MDX8488874.1"/>
    </source>
</evidence>
<dbReference type="EMBL" id="JAVIIV010000023">
    <property type="protein sequence ID" value="MDX8488874.1"/>
    <property type="molecule type" value="Genomic_DNA"/>
</dbReference>
<reference evidence="2 3" key="1">
    <citation type="submission" date="2023-08" db="EMBL/GenBank/DDBJ databases">
        <title>Implementing the SeqCode for naming new Mesorhizobium species isolated from Vachellia karroo root nodules.</title>
        <authorList>
            <person name="Van Lill M."/>
        </authorList>
    </citation>
    <scope>NUCLEOTIDE SEQUENCE [LARGE SCALE GENOMIC DNA]</scope>
    <source>
        <strain evidence="2 3">VK2B</strain>
    </source>
</reference>
<keyword evidence="3" id="KW-1185">Reference proteome</keyword>
<organism evidence="2 3">
    <name type="scientific">Mesorhizobium humile</name>
    <dbReference type="NCBI Taxonomy" id="3072313"/>
    <lineage>
        <taxon>Bacteria</taxon>
        <taxon>Pseudomonadati</taxon>
        <taxon>Pseudomonadota</taxon>
        <taxon>Alphaproteobacteria</taxon>
        <taxon>Hyphomicrobiales</taxon>
        <taxon>Phyllobacteriaceae</taxon>
        <taxon>Mesorhizobium</taxon>
    </lineage>
</organism>
<keyword evidence="1" id="KW-0472">Membrane</keyword>
<keyword evidence="1" id="KW-0812">Transmembrane</keyword>
<name>A0ABU4YSN4_9HYPH</name>
<comment type="caution">
    <text evidence="2">The sequence shown here is derived from an EMBL/GenBank/DDBJ whole genome shotgun (WGS) entry which is preliminary data.</text>
</comment>
<proteinExistence type="predicted"/>
<feature type="transmembrane region" description="Helical" evidence="1">
    <location>
        <begin position="21"/>
        <end position="45"/>
    </location>
</feature>
<keyword evidence="1" id="KW-1133">Transmembrane helix</keyword>
<protein>
    <submittedName>
        <fullName evidence="2">Flp family type IVb pilin</fullName>
    </submittedName>
</protein>
<evidence type="ECO:0000313" key="3">
    <source>
        <dbReference type="Proteomes" id="UP001280156"/>
    </source>
</evidence>
<accession>A0ABU4YSN4</accession>
<dbReference type="Proteomes" id="UP001280156">
    <property type="component" value="Unassembled WGS sequence"/>
</dbReference>
<dbReference type="RefSeq" id="WP_320298785.1">
    <property type="nucleotide sequence ID" value="NZ_JAVIIU010000019.1"/>
</dbReference>
<evidence type="ECO:0000256" key="1">
    <source>
        <dbReference type="SAM" id="Phobius"/>
    </source>
</evidence>